<dbReference type="Proteomes" id="UP000736373">
    <property type="component" value="Unassembled WGS sequence"/>
</dbReference>
<proteinExistence type="predicted"/>
<evidence type="ECO:0000313" key="6">
    <source>
        <dbReference type="Proteomes" id="UP000736373"/>
    </source>
</evidence>
<evidence type="ECO:0000256" key="2">
    <source>
        <dbReference type="ARBA" id="ARBA00023125"/>
    </source>
</evidence>
<dbReference type="SMART" id="SM00421">
    <property type="entry name" value="HTH_LUXR"/>
    <property type="match status" value="1"/>
</dbReference>
<evidence type="ECO:0000256" key="1">
    <source>
        <dbReference type="ARBA" id="ARBA00023015"/>
    </source>
</evidence>
<dbReference type="SUPFAM" id="SSF46894">
    <property type="entry name" value="C-terminal effector domain of the bipartite response regulators"/>
    <property type="match status" value="1"/>
</dbReference>
<dbReference type="RefSeq" id="WP_187638458.1">
    <property type="nucleotide sequence ID" value="NZ_VZQQ01000058.1"/>
</dbReference>
<sequence>MKCDQNLECRPTDRFRSERPLVGARFVDETMEFVATMTRVRALAFYVVEERTESCKFRRLDVPEAFHREYKAGMCEFDPFEYHRLQSETARAALLSQTVAQINTPENQHYVRFLKAHGFEDVVETAFRSDTRLLGGISLLLGRDHDCSQVAAVVDSMHQYIEYNLRGFTGRSRSELRQDLSKEFALSRRELDVVELLISGQTNCSIADSLHISVATVKSHVLKIYEKVGVPNRASLVSMIAEYEGH</sequence>
<evidence type="ECO:0000256" key="3">
    <source>
        <dbReference type="ARBA" id="ARBA00023163"/>
    </source>
</evidence>
<dbReference type="PROSITE" id="PS50043">
    <property type="entry name" value="HTH_LUXR_2"/>
    <property type="match status" value="1"/>
</dbReference>
<dbReference type="CDD" id="cd06170">
    <property type="entry name" value="LuxR_C_like"/>
    <property type="match status" value="1"/>
</dbReference>
<name>A0ABR7PZ23_9BURK</name>
<dbReference type="PANTHER" id="PTHR44688:SF16">
    <property type="entry name" value="DNA-BINDING TRANSCRIPTIONAL ACTIVATOR DEVR_DOSR"/>
    <property type="match status" value="1"/>
</dbReference>
<keyword evidence="2" id="KW-0238">DNA-binding</keyword>
<keyword evidence="3" id="KW-0804">Transcription</keyword>
<dbReference type="Gene3D" id="1.10.10.10">
    <property type="entry name" value="Winged helix-like DNA-binding domain superfamily/Winged helix DNA-binding domain"/>
    <property type="match status" value="1"/>
</dbReference>
<dbReference type="PRINTS" id="PR00038">
    <property type="entry name" value="HTHLUXR"/>
</dbReference>
<dbReference type="EMBL" id="VZQQ01000058">
    <property type="protein sequence ID" value="MBC8751540.1"/>
    <property type="molecule type" value="Genomic_DNA"/>
</dbReference>
<dbReference type="PANTHER" id="PTHR44688">
    <property type="entry name" value="DNA-BINDING TRANSCRIPTIONAL ACTIVATOR DEVR_DOSR"/>
    <property type="match status" value="1"/>
</dbReference>
<protein>
    <submittedName>
        <fullName evidence="5">Helix-turn-helix transcriptional regulator</fullName>
    </submittedName>
</protein>
<dbReference type="Pfam" id="PF00196">
    <property type="entry name" value="GerE"/>
    <property type="match status" value="1"/>
</dbReference>
<keyword evidence="6" id="KW-1185">Reference proteome</keyword>
<comment type="caution">
    <text evidence="5">The sequence shown here is derived from an EMBL/GenBank/DDBJ whole genome shotgun (WGS) entry which is preliminary data.</text>
</comment>
<evidence type="ECO:0000259" key="4">
    <source>
        <dbReference type="PROSITE" id="PS50043"/>
    </source>
</evidence>
<gene>
    <name evidence="5" type="ORF">F6X42_34985</name>
</gene>
<reference evidence="5 6" key="1">
    <citation type="submission" date="2019-09" db="EMBL/GenBank/DDBJ databases">
        <title>Paraburkholderia podalyriae sp. nov., A South African Podalyria-associated rhizobium.</title>
        <authorList>
            <person name="Mavima L."/>
            <person name="Beukes C.W."/>
            <person name="Palmer M."/>
            <person name="De Meyer S.E."/>
            <person name="James E.K."/>
            <person name="Maluk M."/>
            <person name="Avontuur J.R."/>
            <person name="Chan W.Y."/>
            <person name="Venter S.N."/>
            <person name="Steenkamp E.T."/>
        </authorList>
    </citation>
    <scope>NUCLEOTIDE SEQUENCE [LARGE SCALE GENOMIC DNA]</scope>
    <source>
        <strain evidence="5 6">WC7.3b</strain>
    </source>
</reference>
<dbReference type="InterPro" id="IPR016032">
    <property type="entry name" value="Sig_transdc_resp-reg_C-effctor"/>
</dbReference>
<organism evidence="5 6">
    <name type="scientific">Paraburkholderia podalyriae</name>
    <dbReference type="NCBI Taxonomy" id="1938811"/>
    <lineage>
        <taxon>Bacteria</taxon>
        <taxon>Pseudomonadati</taxon>
        <taxon>Pseudomonadota</taxon>
        <taxon>Betaproteobacteria</taxon>
        <taxon>Burkholderiales</taxon>
        <taxon>Burkholderiaceae</taxon>
        <taxon>Paraburkholderia</taxon>
    </lineage>
</organism>
<evidence type="ECO:0000313" key="5">
    <source>
        <dbReference type="EMBL" id="MBC8751540.1"/>
    </source>
</evidence>
<dbReference type="InterPro" id="IPR036388">
    <property type="entry name" value="WH-like_DNA-bd_sf"/>
</dbReference>
<feature type="domain" description="HTH luxR-type" evidence="4">
    <location>
        <begin position="179"/>
        <end position="244"/>
    </location>
</feature>
<dbReference type="InterPro" id="IPR000792">
    <property type="entry name" value="Tscrpt_reg_LuxR_C"/>
</dbReference>
<keyword evidence="1" id="KW-0805">Transcription regulation</keyword>
<accession>A0ABR7PZ23</accession>